<evidence type="ECO:0000259" key="2">
    <source>
        <dbReference type="SMART" id="SM00827"/>
    </source>
</evidence>
<dbReference type="InterPro" id="IPR016036">
    <property type="entry name" value="Malonyl_transacylase_ACP-bd"/>
</dbReference>
<dbReference type="GO" id="GO:0006633">
    <property type="term" value="P:fatty acid biosynthetic process"/>
    <property type="evidence" value="ECO:0007669"/>
    <property type="project" value="TreeGrafter"/>
</dbReference>
<protein>
    <submittedName>
        <fullName evidence="3">ACP S-malonyltransferase</fullName>
    </submittedName>
</protein>
<dbReference type="InterPro" id="IPR001227">
    <property type="entry name" value="Ac_transferase_dom_sf"/>
</dbReference>
<dbReference type="Proteomes" id="UP000274391">
    <property type="component" value="Unassembled WGS sequence"/>
</dbReference>
<dbReference type="SUPFAM" id="SSF55048">
    <property type="entry name" value="Probable ACP-binding domain of malonyl-CoA ACP transacylase"/>
    <property type="match status" value="1"/>
</dbReference>
<dbReference type="InterPro" id="IPR016035">
    <property type="entry name" value="Acyl_Trfase/lysoPLipase"/>
</dbReference>
<dbReference type="InterPro" id="IPR050858">
    <property type="entry name" value="Mal-CoA-ACP_Trans/PKS_FabD"/>
</dbReference>
<dbReference type="Gene3D" id="3.30.70.250">
    <property type="entry name" value="Malonyl-CoA ACP transacylase, ACP-binding"/>
    <property type="match status" value="1"/>
</dbReference>
<keyword evidence="4" id="KW-1185">Reference proteome</keyword>
<dbReference type="RefSeq" id="WP_124970657.1">
    <property type="nucleotide sequence ID" value="NZ_RQVS01000004.1"/>
</dbReference>
<keyword evidence="3" id="KW-0808">Transferase</keyword>
<dbReference type="GO" id="GO:0004314">
    <property type="term" value="F:[acyl-carrier-protein] S-malonyltransferase activity"/>
    <property type="evidence" value="ECO:0007669"/>
    <property type="project" value="TreeGrafter"/>
</dbReference>
<dbReference type="GO" id="GO:0005829">
    <property type="term" value="C:cytosol"/>
    <property type="evidence" value="ECO:0007669"/>
    <property type="project" value="TreeGrafter"/>
</dbReference>
<organism evidence="3 4">
    <name type="scientific">Gulosibacter macacae</name>
    <dbReference type="NCBI Taxonomy" id="2488791"/>
    <lineage>
        <taxon>Bacteria</taxon>
        <taxon>Bacillati</taxon>
        <taxon>Actinomycetota</taxon>
        <taxon>Actinomycetes</taxon>
        <taxon>Micrococcales</taxon>
        <taxon>Microbacteriaceae</taxon>
        <taxon>Gulosibacter</taxon>
    </lineage>
</organism>
<evidence type="ECO:0000313" key="3">
    <source>
        <dbReference type="EMBL" id="RRJ87588.1"/>
    </source>
</evidence>
<evidence type="ECO:0000256" key="1">
    <source>
        <dbReference type="SAM" id="MobiDB-lite"/>
    </source>
</evidence>
<dbReference type="AlphaFoldDB" id="A0A3P3VZS8"/>
<dbReference type="Pfam" id="PF00698">
    <property type="entry name" value="Acyl_transf_1"/>
    <property type="match status" value="1"/>
</dbReference>
<dbReference type="SUPFAM" id="SSF52151">
    <property type="entry name" value="FabD/lysophospholipase-like"/>
    <property type="match status" value="1"/>
</dbReference>
<dbReference type="PANTHER" id="PTHR42681">
    <property type="entry name" value="MALONYL-COA-ACYL CARRIER PROTEIN TRANSACYLASE, MITOCHONDRIAL"/>
    <property type="match status" value="1"/>
</dbReference>
<sequence length="298" mass="30775">MNRNGTAVLFPGQGSQVPGMGRRATEQSPAAATFFDEASVAIDRDLRELCWHSSLEMLTRTENLQPALTTAALATWIADDHRPNPAAATAGHSVGALAAAAVAGAISPVTAVQLAAERGRLMAGAPTGGTMLAVATTKTFDESAQLAAATDLAAQFDVDVAAVNGPTQVVLAGAEANIAAAAAAIGGRSKRLEVSNAFHSRFMQPVAAAWSQTLGEVEFADALGYVGCVSGSHVDAGDRIRADLRDGLTSPVRWQAVMTTLASCADFDVYGPGRAIARLARPYLDGRPVRIHEGADAR</sequence>
<dbReference type="InterPro" id="IPR014043">
    <property type="entry name" value="Acyl_transferase_dom"/>
</dbReference>
<reference evidence="3 4" key="1">
    <citation type="submission" date="2018-11" db="EMBL/GenBank/DDBJ databases">
        <title>YIM 102482-1 draft genome.</title>
        <authorList>
            <person name="Li G."/>
            <person name="Jiang Y."/>
        </authorList>
    </citation>
    <scope>NUCLEOTIDE SEQUENCE [LARGE SCALE GENOMIC DNA]</scope>
    <source>
        <strain evidence="3 4">YIM 102482-1</strain>
    </source>
</reference>
<dbReference type="Gene3D" id="3.40.366.10">
    <property type="entry name" value="Malonyl-Coenzyme A Acyl Carrier Protein, domain 2"/>
    <property type="match status" value="1"/>
</dbReference>
<dbReference type="OrthoDB" id="3248271at2"/>
<dbReference type="SMART" id="SM00827">
    <property type="entry name" value="PKS_AT"/>
    <property type="match status" value="1"/>
</dbReference>
<name>A0A3P3VZS8_9MICO</name>
<gene>
    <name evidence="3" type="ORF">EG850_04605</name>
</gene>
<dbReference type="PANTHER" id="PTHR42681:SF6">
    <property type="entry name" value="BLL0263 PROTEIN"/>
    <property type="match status" value="1"/>
</dbReference>
<proteinExistence type="predicted"/>
<evidence type="ECO:0000313" key="4">
    <source>
        <dbReference type="Proteomes" id="UP000274391"/>
    </source>
</evidence>
<accession>A0A3P3VZS8</accession>
<dbReference type="EMBL" id="RQVS01000004">
    <property type="protein sequence ID" value="RRJ87588.1"/>
    <property type="molecule type" value="Genomic_DNA"/>
</dbReference>
<comment type="caution">
    <text evidence="3">The sequence shown here is derived from an EMBL/GenBank/DDBJ whole genome shotgun (WGS) entry which is preliminary data.</text>
</comment>
<feature type="region of interest" description="Disordered" evidence="1">
    <location>
        <begin position="1"/>
        <end position="22"/>
    </location>
</feature>
<feature type="domain" description="Malonyl-CoA:ACP transacylase (MAT)" evidence="2">
    <location>
        <begin position="9"/>
        <end position="283"/>
    </location>
</feature>